<accession>A0A382BA69</accession>
<evidence type="ECO:0000256" key="1">
    <source>
        <dbReference type="SAM" id="MobiDB-lite"/>
    </source>
</evidence>
<reference evidence="2" key="1">
    <citation type="submission" date="2018-05" db="EMBL/GenBank/DDBJ databases">
        <authorList>
            <person name="Lanie J.A."/>
            <person name="Ng W.-L."/>
            <person name="Kazmierczak K.M."/>
            <person name="Andrzejewski T.M."/>
            <person name="Davidsen T.M."/>
            <person name="Wayne K.J."/>
            <person name="Tettelin H."/>
            <person name="Glass J.I."/>
            <person name="Rusch D."/>
            <person name="Podicherti R."/>
            <person name="Tsui H.-C.T."/>
            <person name="Winkler M.E."/>
        </authorList>
    </citation>
    <scope>NUCLEOTIDE SEQUENCE</scope>
</reference>
<gene>
    <name evidence="2" type="ORF">METZ01_LOCUS163539</name>
</gene>
<protein>
    <submittedName>
        <fullName evidence="2">Uncharacterized protein</fullName>
    </submittedName>
</protein>
<feature type="region of interest" description="Disordered" evidence="1">
    <location>
        <begin position="1"/>
        <end position="35"/>
    </location>
</feature>
<dbReference type="EMBL" id="UINC01028888">
    <property type="protein sequence ID" value="SVB10685.1"/>
    <property type="molecule type" value="Genomic_DNA"/>
</dbReference>
<evidence type="ECO:0000313" key="2">
    <source>
        <dbReference type="EMBL" id="SVB10685.1"/>
    </source>
</evidence>
<proteinExistence type="predicted"/>
<dbReference type="AlphaFoldDB" id="A0A382BA69"/>
<sequence>MGGITRFMMKSQVSQRDAGLDEQPLGVGPVSNNSLQHSNRFSALRAITHSHRAWPGS</sequence>
<name>A0A382BA69_9ZZZZ</name>
<organism evidence="2">
    <name type="scientific">marine metagenome</name>
    <dbReference type="NCBI Taxonomy" id="408172"/>
    <lineage>
        <taxon>unclassified sequences</taxon>
        <taxon>metagenomes</taxon>
        <taxon>ecological metagenomes</taxon>
    </lineage>
</organism>